<evidence type="ECO:0000313" key="1">
    <source>
        <dbReference type="EMBL" id="GAI56789.1"/>
    </source>
</evidence>
<gene>
    <name evidence="1" type="ORF">S06H3_55251</name>
</gene>
<accession>X1RMM2</accession>
<sequence length="35" mass="3767">VTIPVIMPRRLTNHLGTVDIKGTQAPLMPTAIITP</sequence>
<dbReference type="AlphaFoldDB" id="X1RMM2"/>
<comment type="caution">
    <text evidence="1">The sequence shown here is derived from an EMBL/GenBank/DDBJ whole genome shotgun (WGS) entry which is preliminary data.</text>
</comment>
<protein>
    <submittedName>
        <fullName evidence="1">Uncharacterized protein</fullName>
    </submittedName>
</protein>
<feature type="non-terminal residue" evidence="1">
    <location>
        <position position="1"/>
    </location>
</feature>
<reference evidence="1" key="1">
    <citation type="journal article" date="2014" name="Front. Microbiol.">
        <title>High frequency of phylogenetically diverse reductive dehalogenase-homologous genes in deep subseafloor sedimentary metagenomes.</title>
        <authorList>
            <person name="Kawai M."/>
            <person name="Futagami T."/>
            <person name="Toyoda A."/>
            <person name="Takaki Y."/>
            <person name="Nishi S."/>
            <person name="Hori S."/>
            <person name="Arai W."/>
            <person name="Tsubouchi T."/>
            <person name="Morono Y."/>
            <person name="Uchiyama I."/>
            <person name="Ito T."/>
            <person name="Fujiyama A."/>
            <person name="Inagaki F."/>
            <person name="Takami H."/>
        </authorList>
    </citation>
    <scope>NUCLEOTIDE SEQUENCE</scope>
    <source>
        <strain evidence="1">Expedition CK06-06</strain>
    </source>
</reference>
<dbReference type="EMBL" id="BARV01035404">
    <property type="protein sequence ID" value="GAI56789.1"/>
    <property type="molecule type" value="Genomic_DNA"/>
</dbReference>
<organism evidence="1">
    <name type="scientific">marine sediment metagenome</name>
    <dbReference type="NCBI Taxonomy" id="412755"/>
    <lineage>
        <taxon>unclassified sequences</taxon>
        <taxon>metagenomes</taxon>
        <taxon>ecological metagenomes</taxon>
    </lineage>
</organism>
<name>X1RMM2_9ZZZZ</name>
<proteinExistence type="predicted"/>